<dbReference type="AlphaFoldDB" id="A0A1P8WH05"/>
<accession>A0A1P8WH05</accession>
<evidence type="ECO:0000313" key="2">
    <source>
        <dbReference type="Proteomes" id="UP000187735"/>
    </source>
</evidence>
<sequence>MSTIPNENSAIKKSQFVGRYRITSMELWDQDFVDAEVPGFIEFKKNGLGEFHFGNVRCDIDWQETERDDKPAV</sequence>
<dbReference type="STRING" id="1891926.Fuma_02924"/>
<evidence type="ECO:0000313" key="1">
    <source>
        <dbReference type="EMBL" id="APZ93307.1"/>
    </source>
</evidence>
<dbReference type="EMBL" id="CP017641">
    <property type="protein sequence ID" value="APZ93307.1"/>
    <property type="molecule type" value="Genomic_DNA"/>
</dbReference>
<name>A0A1P8WH05_9PLAN</name>
<protein>
    <submittedName>
        <fullName evidence="1">Uncharacterized protein</fullName>
    </submittedName>
</protein>
<reference evidence="1 2" key="1">
    <citation type="journal article" date="2016" name="Front. Microbiol.">
        <title>Fuerstia marisgermanicae gen. nov., sp. nov., an Unusual Member of the Phylum Planctomycetes from the German Wadden Sea.</title>
        <authorList>
            <person name="Kohn T."/>
            <person name="Heuer A."/>
            <person name="Jogler M."/>
            <person name="Vollmers J."/>
            <person name="Boedeker C."/>
            <person name="Bunk B."/>
            <person name="Rast P."/>
            <person name="Borchert D."/>
            <person name="Glockner I."/>
            <person name="Freese H.M."/>
            <person name="Klenk H.P."/>
            <person name="Overmann J."/>
            <person name="Kaster A.K."/>
            <person name="Rohde M."/>
            <person name="Wiegand S."/>
            <person name="Jogler C."/>
        </authorList>
    </citation>
    <scope>NUCLEOTIDE SEQUENCE [LARGE SCALE GENOMIC DNA]</scope>
    <source>
        <strain evidence="1 2">NH11</strain>
    </source>
</reference>
<gene>
    <name evidence="1" type="ORF">Fuma_02924</name>
</gene>
<proteinExistence type="predicted"/>
<dbReference type="KEGG" id="fmr:Fuma_02924"/>
<organism evidence="1 2">
    <name type="scientific">Fuerstiella marisgermanici</name>
    <dbReference type="NCBI Taxonomy" id="1891926"/>
    <lineage>
        <taxon>Bacteria</taxon>
        <taxon>Pseudomonadati</taxon>
        <taxon>Planctomycetota</taxon>
        <taxon>Planctomycetia</taxon>
        <taxon>Planctomycetales</taxon>
        <taxon>Planctomycetaceae</taxon>
        <taxon>Fuerstiella</taxon>
    </lineage>
</organism>
<keyword evidence="2" id="KW-1185">Reference proteome</keyword>
<dbReference type="Proteomes" id="UP000187735">
    <property type="component" value="Chromosome"/>
</dbReference>